<feature type="domain" description="N-acetyltransferase" evidence="1">
    <location>
        <begin position="1"/>
        <end position="137"/>
    </location>
</feature>
<dbReference type="InterPro" id="IPR050276">
    <property type="entry name" value="MshD_Acetyltransferase"/>
</dbReference>
<reference evidence="2 3" key="1">
    <citation type="submission" date="2023-07" db="EMBL/GenBank/DDBJ databases">
        <title>Sorghum-associated microbial communities from plants grown in Nebraska, USA.</title>
        <authorList>
            <person name="Schachtman D."/>
        </authorList>
    </citation>
    <scope>NUCLEOTIDE SEQUENCE [LARGE SCALE GENOMIC DNA]</scope>
    <source>
        <strain evidence="2 3">BE248</strain>
    </source>
</reference>
<dbReference type="Gene3D" id="3.40.630.30">
    <property type="match status" value="1"/>
</dbReference>
<proteinExistence type="predicted"/>
<name>A0ABU1URE0_9ACTN</name>
<protein>
    <submittedName>
        <fullName evidence="2">Ribosomal protein S18 acetylase RimI-like enzyme</fullName>
    </submittedName>
</protein>
<accession>A0ABU1URE0</accession>
<dbReference type="PANTHER" id="PTHR43617:SF20">
    <property type="entry name" value="N-ALPHA-ACETYLTRANSFERASE RIMI"/>
    <property type="match status" value="1"/>
</dbReference>
<dbReference type="Pfam" id="PF00583">
    <property type="entry name" value="Acetyltransf_1"/>
    <property type="match status" value="1"/>
</dbReference>
<dbReference type="InterPro" id="IPR016181">
    <property type="entry name" value="Acyl_CoA_acyltransferase"/>
</dbReference>
<dbReference type="InterPro" id="IPR000182">
    <property type="entry name" value="GNAT_dom"/>
</dbReference>
<dbReference type="PANTHER" id="PTHR43617">
    <property type="entry name" value="L-AMINO ACID N-ACETYLTRANSFERASE"/>
    <property type="match status" value="1"/>
</dbReference>
<evidence type="ECO:0000313" key="2">
    <source>
        <dbReference type="EMBL" id="MDR7087727.1"/>
    </source>
</evidence>
<gene>
    <name evidence="2" type="ORF">J2X11_002566</name>
</gene>
<dbReference type="SUPFAM" id="SSF55729">
    <property type="entry name" value="Acyl-CoA N-acyltransferases (Nat)"/>
    <property type="match status" value="1"/>
</dbReference>
<comment type="caution">
    <text evidence="2">The sequence shown here is derived from an EMBL/GenBank/DDBJ whole genome shotgun (WGS) entry which is preliminary data.</text>
</comment>
<sequence>MIRPATEADVAVIVSIEAECFGAAAWSEQLVREHLAADHRIALIHDDVAYGVVSVLGDVADLDRIAVVPSVRRGGLARELLDVLVAESSAERMLLEVAADNEAAIGLYESFGFSTISTRKGYYPGGIDALIMELRGTLEP</sequence>
<dbReference type="EMBL" id="JAVDWH010000001">
    <property type="protein sequence ID" value="MDR7087727.1"/>
    <property type="molecule type" value="Genomic_DNA"/>
</dbReference>
<dbReference type="RefSeq" id="WP_309971750.1">
    <property type="nucleotide sequence ID" value="NZ_JAVDWH010000001.1"/>
</dbReference>
<organism evidence="2 3">
    <name type="scientific">Aeromicrobium panaciterrae</name>
    <dbReference type="NCBI Taxonomy" id="363861"/>
    <lineage>
        <taxon>Bacteria</taxon>
        <taxon>Bacillati</taxon>
        <taxon>Actinomycetota</taxon>
        <taxon>Actinomycetes</taxon>
        <taxon>Propionibacteriales</taxon>
        <taxon>Nocardioidaceae</taxon>
        <taxon>Aeromicrobium</taxon>
    </lineage>
</organism>
<dbReference type="PROSITE" id="PS51186">
    <property type="entry name" value="GNAT"/>
    <property type="match status" value="1"/>
</dbReference>
<dbReference type="Proteomes" id="UP001257739">
    <property type="component" value="Unassembled WGS sequence"/>
</dbReference>
<evidence type="ECO:0000259" key="1">
    <source>
        <dbReference type="PROSITE" id="PS51186"/>
    </source>
</evidence>
<keyword evidence="3" id="KW-1185">Reference proteome</keyword>
<evidence type="ECO:0000313" key="3">
    <source>
        <dbReference type="Proteomes" id="UP001257739"/>
    </source>
</evidence>